<comment type="caution">
    <text evidence="20">The sequence shown here is derived from an EMBL/GenBank/DDBJ whole genome shotgun (WGS) entry which is preliminary data.</text>
</comment>
<keyword evidence="21" id="KW-1185">Reference proteome</keyword>
<evidence type="ECO:0000256" key="6">
    <source>
        <dbReference type="ARBA" id="ARBA00022525"/>
    </source>
</evidence>
<dbReference type="AlphaFoldDB" id="A0A9D3Q765"/>
<evidence type="ECO:0000256" key="3">
    <source>
        <dbReference type="ARBA" id="ARBA00007885"/>
    </source>
</evidence>
<evidence type="ECO:0000256" key="7">
    <source>
        <dbReference type="ARBA" id="ARBA00022553"/>
    </source>
</evidence>
<proteinExistence type="inferred from homology"/>
<feature type="compositionally biased region" description="Pro residues" evidence="17">
    <location>
        <begin position="623"/>
        <end position="632"/>
    </location>
</feature>
<keyword evidence="5" id="KW-1003">Cell membrane</keyword>
<feature type="transmembrane region" description="Helical" evidence="18">
    <location>
        <begin position="480"/>
        <end position="502"/>
    </location>
</feature>
<dbReference type="InterPro" id="IPR025871">
    <property type="entry name" value="GHBP"/>
</dbReference>
<evidence type="ECO:0000256" key="13">
    <source>
        <dbReference type="ARBA" id="ARBA00023157"/>
    </source>
</evidence>
<evidence type="ECO:0000256" key="18">
    <source>
        <dbReference type="SAM" id="Phobius"/>
    </source>
</evidence>
<dbReference type="InterPro" id="IPR036116">
    <property type="entry name" value="FN3_sf"/>
</dbReference>
<evidence type="ECO:0000256" key="12">
    <source>
        <dbReference type="ARBA" id="ARBA00023136"/>
    </source>
</evidence>
<evidence type="ECO:0000313" key="21">
    <source>
        <dbReference type="Proteomes" id="UP001046870"/>
    </source>
</evidence>
<evidence type="ECO:0000256" key="15">
    <source>
        <dbReference type="ARBA" id="ARBA00023180"/>
    </source>
</evidence>
<evidence type="ECO:0000256" key="16">
    <source>
        <dbReference type="ARBA" id="ARBA00031294"/>
    </source>
</evidence>
<dbReference type="GO" id="GO:0004896">
    <property type="term" value="F:cytokine receptor activity"/>
    <property type="evidence" value="ECO:0007669"/>
    <property type="project" value="InterPro"/>
</dbReference>
<dbReference type="PANTHER" id="PTHR23037:SF46">
    <property type="entry name" value="INTERLEUKIN 5 RECEPTOR SUBUNIT ALPHA"/>
    <property type="match status" value="1"/>
</dbReference>
<keyword evidence="8" id="KW-0254">Endocytosis</keyword>
<feature type="transmembrane region" description="Helical" evidence="18">
    <location>
        <begin position="230"/>
        <end position="252"/>
    </location>
</feature>
<keyword evidence="14" id="KW-0675">Receptor</keyword>
<dbReference type="SUPFAM" id="SSF49265">
    <property type="entry name" value="Fibronectin type III"/>
    <property type="match status" value="2"/>
</dbReference>
<evidence type="ECO:0000256" key="1">
    <source>
        <dbReference type="ARBA" id="ARBA00004251"/>
    </source>
</evidence>
<dbReference type="CDD" id="cd00063">
    <property type="entry name" value="FN3"/>
    <property type="match status" value="1"/>
</dbReference>
<feature type="region of interest" description="Disordered" evidence="17">
    <location>
        <begin position="569"/>
        <end position="640"/>
    </location>
</feature>
<evidence type="ECO:0000256" key="9">
    <source>
        <dbReference type="ARBA" id="ARBA00022692"/>
    </source>
</evidence>
<evidence type="ECO:0000256" key="2">
    <source>
        <dbReference type="ARBA" id="ARBA00004613"/>
    </source>
</evidence>
<keyword evidence="6" id="KW-0964">Secreted</keyword>
<dbReference type="PROSITE" id="PS01352">
    <property type="entry name" value="HEMATOPO_REC_L_F1"/>
    <property type="match status" value="1"/>
</dbReference>
<reference evidence="20" key="1">
    <citation type="submission" date="2021-01" db="EMBL/GenBank/DDBJ databases">
        <authorList>
            <person name="Zahm M."/>
            <person name="Roques C."/>
            <person name="Cabau C."/>
            <person name="Klopp C."/>
            <person name="Donnadieu C."/>
            <person name="Jouanno E."/>
            <person name="Lampietro C."/>
            <person name="Louis A."/>
            <person name="Herpin A."/>
            <person name="Echchiki A."/>
            <person name="Berthelot C."/>
            <person name="Parey E."/>
            <person name="Roest-Crollius H."/>
            <person name="Braasch I."/>
            <person name="Postlethwait J."/>
            <person name="Bobe J."/>
            <person name="Montfort J."/>
            <person name="Bouchez O."/>
            <person name="Begum T."/>
            <person name="Mejri S."/>
            <person name="Adams A."/>
            <person name="Chen W.-J."/>
            <person name="Guiguen Y."/>
        </authorList>
    </citation>
    <scope>NUCLEOTIDE SEQUENCE</scope>
    <source>
        <strain evidence="20">YG-15Mar2019-1</strain>
        <tissue evidence="20">Brain</tissue>
    </source>
</reference>
<dbReference type="InterPro" id="IPR003528">
    <property type="entry name" value="Long_hematopoietin_rcpt_CS"/>
</dbReference>
<comment type="subcellular location">
    <subcellularLocation>
        <location evidence="1">Cell membrane</location>
        <topology evidence="1">Single-pass type I membrane protein</topology>
    </subcellularLocation>
    <subcellularLocation>
        <location evidence="2">Secreted</location>
    </subcellularLocation>
</comment>
<keyword evidence="10" id="KW-0732">Signal</keyword>
<feature type="domain" description="Fibronectin type-III" evidence="19">
    <location>
        <begin position="370"/>
        <end position="473"/>
    </location>
</feature>
<keyword evidence="12 18" id="KW-0472">Membrane</keyword>
<evidence type="ECO:0000256" key="5">
    <source>
        <dbReference type="ARBA" id="ARBA00022475"/>
    </source>
</evidence>
<keyword evidence="7" id="KW-0597">Phosphoprotein</keyword>
<sequence>MLSAEVSESGRITSKSGQRLGVGERMGAVLTALHSVESLKRTELSVSWLTERCAASVVQLIQACRGLQSVEVRVQDGLLLEEGIAVLRESHWLPRCSLNVRGRRCSKQTDQCTDEASRLFSCNSYVHLRHCGNSLSTVPRRWRKSGCLVPCSGLLLRSKYLLHLCPDPAETEDEIKRYSTQWVLNGLDQMNHSVLLPRSFFCINEACFGKICSESHGQRASTCHFRSLTVSGYGACIAMAATLLVIVLLMGVGSLGSQPPSTTSQAPRQGPHFTGCLSRDLETFRCWWSAGSFRNLTEPSALRVFYRRESSPSEREECPHYSSTVPFECFFDRSHTSIWRPYCLWLLSRDEELTYDSRCFSVEDIVHPDPPMGLNWTLLNASRSGLHFDVMLHWEPPPSADVKRGWMSLLYEVQFRQRSAPRWQVLDPQQSLRRSLYGLRTDSEYEARVRCRMRAFDNFGEFSNVTLIAIPHVPSKESRVPVMVVLIFGTVGVGILLMLIIFSQQQKLMVILLPPVPAPKIKGIDPELLKKGKLDQLSIILSSQHPYGRGTPPDDPWVEHIELDFEELSERRGQPDTQRLLRPAHTPCPYDLALRDDDSGRASCCEADLPDPDATGHPRDDTPPPSPAPPPVHAQHGESGWAGKDFYTQVREVTGEGVVMLAPGPQCGAEGGEERRKKERFQLVVGGGAGGDYTTETDARRISADLSPGGGEVTLWEGEGQRSPAPPADTQPVSDYTLVQDVNEQQNLLLNPASLTLPPPSPAPCLPYPSPLVTSLLTCWPVSPPDSPRGEGNPHVWCRTCLEAYKRVFTGHWWVVHYSSTICHIKLTFAPLQDHAQSAEL</sequence>
<keyword evidence="13" id="KW-1015">Disulfide bond</keyword>
<evidence type="ECO:0000313" key="20">
    <source>
        <dbReference type="EMBL" id="KAG7476295.1"/>
    </source>
</evidence>
<dbReference type="InterPro" id="IPR013783">
    <property type="entry name" value="Ig-like_fold"/>
</dbReference>
<organism evidence="20 21">
    <name type="scientific">Megalops atlanticus</name>
    <name type="common">Tarpon</name>
    <name type="synonym">Clupea gigantea</name>
    <dbReference type="NCBI Taxonomy" id="7932"/>
    <lineage>
        <taxon>Eukaryota</taxon>
        <taxon>Metazoa</taxon>
        <taxon>Chordata</taxon>
        <taxon>Craniata</taxon>
        <taxon>Vertebrata</taxon>
        <taxon>Euteleostomi</taxon>
        <taxon>Actinopterygii</taxon>
        <taxon>Neopterygii</taxon>
        <taxon>Teleostei</taxon>
        <taxon>Elopiformes</taxon>
        <taxon>Megalopidae</taxon>
        <taxon>Megalops</taxon>
    </lineage>
</organism>
<dbReference type="Pfam" id="PF12772">
    <property type="entry name" value="GHBP"/>
    <property type="match status" value="2"/>
</dbReference>
<accession>A0A9D3Q765</accession>
<evidence type="ECO:0000256" key="4">
    <source>
        <dbReference type="ARBA" id="ARBA00017448"/>
    </source>
</evidence>
<name>A0A9D3Q765_MEGAT</name>
<keyword evidence="15" id="KW-0325">Glycoprotein</keyword>
<keyword evidence="9 18" id="KW-0812">Transmembrane</keyword>
<dbReference type="InterPro" id="IPR015152">
    <property type="entry name" value="Growth/epo_recpt_lig-bind"/>
</dbReference>
<dbReference type="GO" id="GO:0009897">
    <property type="term" value="C:external side of plasma membrane"/>
    <property type="evidence" value="ECO:0007669"/>
    <property type="project" value="TreeGrafter"/>
</dbReference>
<dbReference type="EMBL" id="JAFDVH010000006">
    <property type="protein sequence ID" value="KAG7476295.1"/>
    <property type="molecule type" value="Genomic_DNA"/>
</dbReference>
<comment type="similarity">
    <text evidence="3">Belongs to the type I cytokine receptor family. Type 1 subfamily.</text>
</comment>
<evidence type="ECO:0000256" key="14">
    <source>
        <dbReference type="ARBA" id="ARBA00023170"/>
    </source>
</evidence>
<evidence type="ECO:0000256" key="8">
    <source>
        <dbReference type="ARBA" id="ARBA00022583"/>
    </source>
</evidence>
<dbReference type="OrthoDB" id="9890215at2759"/>
<dbReference type="GO" id="GO:0006897">
    <property type="term" value="P:endocytosis"/>
    <property type="evidence" value="ECO:0007669"/>
    <property type="project" value="UniProtKB-KW"/>
</dbReference>
<evidence type="ECO:0000259" key="19">
    <source>
        <dbReference type="PROSITE" id="PS50853"/>
    </source>
</evidence>
<dbReference type="Proteomes" id="UP001046870">
    <property type="component" value="Chromosome 6"/>
</dbReference>
<gene>
    <name evidence="20" type="ORF">MATL_G00081300</name>
</gene>
<dbReference type="Gene3D" id="2.60.40.10">
    <property type="entry name" value="Immunoglobulins"/>
    <property type="match status" value="2"/>
</dbReference>
<keyword evidence="11 18" id="KW-1133">Transmembrane helix</keyword>
<dbReference type="GO" id="GO:0005576">
    <property type="term" value="C:extracellular region"/>
    <property type="evidence" value="ECO:0007669"/>
    <property type="project" value="UniProtKB-SubCell"/>
</dbReference>
<dbReference type="PROSITE" id="PS50853">
    <property type="entry name" value="FN3"/>
    <property type="match status" value="1"/>
</dbReference>
<evidence type="ECO:0000256" key="11">
    <source>
        <dbReference type="ARBA" id="ARBA00022989"/>
    </source>
</evidence>
<evidence type="ECO:0000256" key="10">
    <source>
        <dbReference type="ARBA" id="ARBA00022729"/>
    </source>
</evidence>
<dbReference type="PANTHER" id="PTHR23037">
    <property type="entry name" value="CYTOKINE RECEPTOR"/>
    <property type="match status" value="1"/>
</dbReference>
<dbReference type="InterPro" id="IPR003961">
    <property type="entry name" value="FN3_dom"/>
</dbReference>
<protein>
    <recommendedName>
        <fullName evidence="4">Growth hormone receptor</fullName>
    </recommendedName>
    <alternativeName>
        <fullName evidence="16">Somatotropin receptor</fullName>
    </alternativeName>
</protein>
<evidence type="ECO:0000256" key="17">
    <source>
        <dbReference type="SAM" id="MobiDB-lite"/>
    </source>
</evidence>
<dbReference type="Pfam" id="PF09067">
    <property type="entry name" value="EpoR_lig-bind"/>
    <property type="match status" value="1"/>
</dbReference>